<dbReference type="Proteomes" id="UP000193431">
    <property type="component" value="Chromosome"/>
</dbReference>
<dbReference type="EMBL" id="CP019344">
    <property type="protein sequence ID" value="ARN78363.1"/>
    <property type="molecule type" value="Genomic_DNA"/>
</dbReference>
<dbReference type="InterPro" id="IPR011659">
    <property type="entry name" value="WD40"/>
</dbReference>
<dbReference type="InterPro" id="IPR019734">
    <property type="entry name" value="TPR_rpt"/>
</dbReference>
<dbReference type="PRINTS" id="PR01021">
    <property type="entry name" value="OMPADOMAIN"/>
</dbReference>
<feature type="signal peptide" evidence="6">
    <location>
        <begin position="1"/>
        <end position="20"/>
    </location>
</feature>
<dbReference type="STRING" id="331648.BST97_10395"/>
<dbReference type="Gene3D" id="1.25.40.10">
    <property type="entry name" value="Tetratricopeptide repeat domain"/>
    <property type="match status" value="1"/>
</dbReference>
<name>A0A1W6ML91_9FLAO</name>
<gene>
    <name evidence="8" type="ORF">BST97_10395</name>
</gene>
<dbReference type="PROSITE" id="PS51123">
    <property type="entry name" value="OMPA_2"/>
    <property type="match status" value="1"/>
</dbReference>
<dbReference type="Pfam" id="PF00691">
    <property type="entry name" value="OmpA"/>
    <property type="match status" value="1"/>
</dbReference>
<proteinExistence type="predicted"/>
<evidence type="ECO:0000256" key="4">
    <source>
        <dbReference type="PROSITE-ProRule" id="PRU00339"/>
    </source>
</evidence>
<evidence type="ECO:0000256" key="3">
    <source>
        <dbReference type="ARBA" id="ARBA00023237"/>
    </source>
</evidence>
<dbReference type="RefSeq" id="WP_085767166.1">
    <property type="nucleotide sequence ID" value="NZ_CP019344.1"/>
</dbReference>
<dbReference type="AlphaFoldDB" id="A0A1W6ML91"/>
<dbReference type="PROSITE" id="PS50005">
    <property type="entry name" value="TPR"/>
    <property type="match status" value="1"/>
</dbReference>
<dbReference type="GO" id="GO:0009279">
    <property type="term" value="C:cell outer membrane"/>
    <property type="evidence" value="ECO:0007669"/>
    <property type="project" value="UniProtKB-SubCell"/>
</dbReference>
<feature type="chain" id="PRO_5012167630" evidence="6">
    <location>
        <begin position="21"/>
        <end position="620"/>
    </location>
</feature>
<dbReference type="SUPFAM" id="SSF103088">
    <property type="entry name" value="OmpA-like"/>
    <property type="match status" value="1"/>
</dbReference>
<keyword evidence="4" id="KW-0802">TPR repeat</keyword>
<keyword evidence="3" id="KW-0998">Cell outer membrane</keyword>
<dbReference type="InterPro" id="IPR006664">
    <property type="entry name" value="OMP_bac"/>
</dbReference>
<keyword evidence="6" id="KW-0732">Signal</keyword>
<evidence type="ECO:0000256" key="5">
    <source>
        <dbReference type="PROSITE-ProRule" id="PRU00473"/>
    </source>
</evidence>
<dbReference type="OrthoDB" id="9809364at2"/>
<dbReference type="Gene3D" id="2.120.10.30">
    <property type="entry name" value="TolB, C-terminal domain"/>
    <property type="match status" value="1"/>
</dbReference>
<dbReference type="InterPro" id="IPR036737">
    <property type="entry name" value="OmpA-like_sf"/>
</dbReference>
<evidence type="ECO:0000256" key="6">
    <source>
        <dbReference type="SAM" id="SignalP"/>
    </source>
</evidence>
<feature type="domain" description="OmpA-like" evidence="7">
    <location>
        <begin position="500"/>
        <end position="620"/>
    </location>
</feature>
<dbReference type="PANTHER" id="PTHR30329">
    <property type="entry name" value="STATOR ELEMENT OF FLAGELLAR MOTOR COMPLEX"/>
    <property type="match status" value="1"/>
</dbReference>
<dbReference type="InterPro" id="IPR011042">
    <property type="entry name" value="6-blade_b-propeller_TolB-like"/>
</dbReference>
<evidence type="ECO:0000313" key="8">
    <source>
        <dbReference type="EMBL" id="ARN78363.1"/>
    </source>
</evidence>
<dbReference type="InterPro" id="IPR011990">
    <property type="entry name" value="TPR-like_helical_dom_sf"/>
</dbReference>
<dbReference type="SUPFAM" id="SSF82171">
    <property type="entry name" value="DPP6 N-terminal domain-like"/>
    <property type="match status" value="1"/>
</dbReference>
<dbReference type="Pfam" id="PF07676">
    <property type="entry name" value="PD40"/>
    <property type="match status" value="2"/>
</dbReference>
<dbReference type="CDD" id="cd07185">
    <property type="entry name" value="OmpA_C-like"/>
    <property type="match status" value="1"/>
</dbReference>
<reference evidence="8 9" key="1">
    <citation type="submission" date="2016-11" db="EMBL/GenBank/DDBJ databases">
        <title>Trade-off between light-utilization and light-protection in marine flavobacteria.</title>
        <authorList>
            <person name="Kumagai Y."/>
        </authorList>
    </citation>
    <scope>NUCLEOTIDE SEQUENCE [LARGE SCALE GENOMIC DNA]</scope>
    <source>
        <strain evidence="8 9">JCM 13191</strain>
    </source>
</reference>
<sequence>MKKIYVLIFALIATVGSLNAQSKSTKKADRLYSQLRYVDAAEEYEKLIERGERTQHVYTNLANSYYYNSDYKSAEQYYARAVKENSDAETLYRYAQTLKSNQKYDTSNTIMDQFAATAPDDKRAKLYLSNKNYIDDILSMEPGYEAVTFDINSEASDFASIIIGDKVYFSSARNQERKKYGWNEQPYLDIYEVQIQENDSLGEPQLLKGDVNTKYHEGTLDMTPDQRFMFFTRVDYFDGDFNKAKDGQSKLNIYRALNANGEWRDIQVTELDSKEYSVGHPSISKDGKTIYFASEAPGGYGESDIYKATLVDGIIYEPENLGPEVNTSGKDSFPFIADDGTLYFSSNGHLGIGGMDIFMYKDGVVSNLGAPVNSNLDDIAYTYDVENDKGYFSSNREGGKGSDDIYTLKKIIPEIEVTVVAINAETGEPIPAAILSVADSEGNSMPSQTADEDGQAMFMIVGEQMITARGTKVKFESGEAQLDVMKNGDAMVEVMLTPIEPALPKIVLENILFDFDKDNIRPDAALELDKIADLLKQYSNMQLTAEAYADVRGSKEYNLDLTERRAQSIVKYLTEQGIDASRLNGVGRGEENSVFDCANNDCTEEQYQASRRSEFTFKLK</sequence>
<feature type="repeat" description="TPR" evidence="4">
    <location>
        <begin position="55"/>
        <end position="88"/>
    </location>
</feature>
<accession>A0A1W6ML91</accession>
<evidence type="ECO:0000256" key="2">
    <source>
        <dbReference type="ARBA" id="ARBA00023136"/>
    </source>
</evidence>
<dbReference type="SUPFAM" id="SSF48452">
    <property type="entry name" value="TPR-like"/>
    <property type="match status" value="1"/>
</dbReference>
<protein>
    <submittedName>
        <fullName evidence="8">Cell envelope biogenesis protein OmpA</fullName>
    </submittedName>
</protein>
<keyword evidence="2 5" id="KW-0472">Membrane</keyword>
<dbReference type="PANTHER" id="PTHR30329:SF21">
    <property type="entry name" value="LIPOPROTEIN YIAD-RELATED"/>
    <property type="match status" value="1"/>
</dbReference>
<evidence type="ECO:0000256" key="1">
    <source>
        <dbReference type="ARBA" id="ARBA00004442"/>
    </source>
</evidence>
<evidence type="ECO:0000313" key="9">
    <source>
        <dbReference type="Proteomes" id="UP000193431"/>
    </source>
</evidence>
<dbReference type="InterPro" id="IPR050330">
    <property type="entry name" value="Bact_OuterMem_StrucFunc"/>
</dbReference>
<organism evidence="8 9">
    <name type="scientific">Nonlabens spongiae</name>
    <dbReference type="NCBI Taxonomy" id="331648"/>
    <lineage>
        <taxon>Bacteria</taxon>
        <taxon>Pseudomonadati</taxon>
        <taxon>Bacteroidota</taxon>
        <taxon>Flavobacteriia</taxon>
        <taxon>Flavobacteriales</taxon>
        <taxon>Flavobacteriaceae</taxon>
        <taxon>Nonlabens</taxon>
    </lineage>
</organism>
<keyword evidence="9" id="KW-1185">Reference proteome</keyword>
<comment type="subcellular location">
    <subcellularLocation>
        <location evidence="1">Cell outer membrane</location>
    </subcellularLocation>
</comment>
<dbReference type="InterPro" id="IPR006665">
    <property type="entry name" value="OmpA-like"/>
</dbReference>
<dbReference type="Gene3D" id="3.30.1330.60">
    <property type="entry name" value="OmpA-like domain"/>
    <property type="match status" value="1"/>
</dbReference>
<evidence type="ECO:0000259" key="7">
    <source>
        <dbReference type="PROSITE" id="PS51123"/>
    </source>
</evidence>